<keyword evidence="2" id="KW-0472">Membrane</keyword>
<protein>
    <recommendedName>
        <fullName evidence="5">SPOR domain-containing protein</fullName>
    </recommendedName>
</protein>
<accession>A0ABQ1GCK8</accession>
<comment type="caution">
    <text evidence="3">The sequence shown here is derived from an EMBL/GenBank/DDBJ whole genome shotgun (WGS) entry which is preliminary data.</text>
</comment>
<evidence type="ECO:0008006" key="5">
    <source>
        <dbReference type="Google" id="ProtNLM"/>
    </source>
</evidence>
<sequence length="310" mass="34464">MLRALQEMEEENPIGWGSPYSGRRTGMGRKDKRIRSVVVSVVGAVLLGTLMGGLIMSLFFSEDPDLSTRSIDSHLRRAPDDAEQSKSRIEGEKSGAKKKQSPQTLQLPVLQAVLVQGGNFKEREGALKTVRKYRSEGWAAVTTEDPPYRIYRGVGLDREGSRKLTDVLEEKDAKTYAKEVQFGAQSVPLTSIPEGKSLITWLNHGHQVFRLLGEKSAEGLAPGEKGVSLEPVWSEVLEHYNHLVQTAPQLEKGIPAKAKPQLVQMVRGMDQVVQSGQTNPKQPESAMLWQMQEGLIRYALAYEKFVEALR</sequence>
<evidence type="ECO:0000256" key="1">
    <source>
        <dbReference type="SAM" id="MobiDB-lite"/>
    </source>
</evidence>
<reference evidence="4" key="1">
    <citation type="journal article" date="2019" name="Int. J. Syst. Evol. Microbiol.">
        <title>The Global Catalogue of Microorganisms (GCM) 10K type strain sequencing project: providing services to taxonomists for standard genome sequencing and annotation.</title>
        <authorList>
            <consortium name="The Broad Institute Genomics Platform"/>
            <consortium name="The Broad Institute Genome Sequencing Center for Infectious Disease"/>
            <person name="Wu L."/>
            <person name="Ma J."/>
        </authorList>
    </citation>
    <scope>NUCLEOTIDE SEQUENCE [LARGE SCALE GENOMIC DNA]</scope>
    <source>
        <strain evidence="4">CGMCC 1.12404</strain>
    </source>
</reference>
<evidence type="ECO:0000256" key="2">
    <source>
        <dbReference type="SAM" id="Phobius"/>
    </source>
</evidence>
<keyword evidence="2" id="KW-1133">Transmembrane helix</keyword>
<name>A0ABQ1GCK8_9BACL</name>
<gene>
    <name evidence="3" type="ORF">GCM10007416_12320</name>
</gene>
<evidence type="ECO:0000313" key="3">
    <source>
        <dbReference type="EMBL" id="GGA40869.1"/>
    </source>
</evidence>
<organism evidence="3 4">
    <name type="scientific">Kroppenstedtia guangzhouensis</name>
    <dbReference type="NCBI Taxonomy" id="1274356"/>
    <lineage>
        <taxon>Bacteria</taxon>
        <taxon>Bacillati</taxon>
        <taxon>Bacillota</taxon>
        <taxon>Bacilli</taxon>
        <taxon>Bacillales</taxon>
        <taxon>Thermoactinomycetaceae</taxon>
        <taxon>Kroppenstedtia</taxon>
    </lineage>
</organism>
<evidence type="ECO:0000313" key="4">
    <source>
        <dbReference type="Proteomes" id="UP000617979"/>
    </source>
</evidence>
<feature type="compositionally biased region" description="Basic and acidic residues" evidence="1">
    <location>
        <begin position="72"/>
        <end position="95"/>
    </location>
</feature>
<proteinExistence type="predicted"/>
<dbReference type="EMBL" id="BMEX01000003">
    <property type="protein sequence ID" value="GGA40869.1"/>
    <property type="molecule type" value="Genomic_DNA"/>
</dbReference>
<keyword evidence="2" id="KW-0812">Transmembrane</keyword>
<dbReference type="Proteomes" id="UP000617979">
    <property type="component" value="Unassembled WGS sequence"/>
</dbReference>
<feature type="transmembrane region" description="Helical" evidence="2">
    <location>
        <begin position="37"/>
        <end position="60"/>
    </location>
</feature>
<feature type="region of interest" description="Disordered" evidence="1">
    <location>
        <begin position="72"/>
        <end position="103"/>
    </location>
</feature>
<keyword evidence="4" id="KW-1185">Reference proteome</keyword>